<evidence type="ECO:0000256" key="1">
    <source>
        <dbReference type="SAM" id="MobiDB-lite"/>
    </source>
</evidence>
<proteinExistence type="predicted"/>
<reference evidence="2" key="3">
    <citation type="submission" date="2016-05" db="EMBL/GenBank/DDBJ databases">
        <title>WGS assembly of Xenopus tropicalis.</title>
        <authorList>
            <person name="Sessions A."/>
            <person name="Jenkins J."/>
            <person name="Mitros T."/>
            <person name="Lyons J.T."/>
            <person name="Dichmann D.S."/>
            <person name="Robert J."/>
            <person name="Harland R.M."/>
            <person name="Rokhsar D.S."/>
        </authorList>
    </citation>
    <scope>NUCLEOTIDE SEQUENCE</scope>
    <source>
        <strain evidence="2">Nigerian</strain>
    </source>
</reference>
<reference evidence="2" key="1">
    <citation type="submission" date="2009-11" db="EMBL/GenBank/DDBJ databases">
        <authorList>
            <consortium name="US DOE Joint Genome Institute (JGI-PGF)"/>
            <person name="Ottilar R."/>
            <person name="Schmutz J."/>
            <person name="Salamov A."/>
            <person name="Cheng J.F."/>
            <person name="Lucas S."/>
            <person name="Pitluck S."/>
            <person name="Gundlach H."/>
            <person name="Guo Y."/>
            <person name="Haberer G."/>
            <person name="Nasrallah J."/>
            <person name="Mayer K.F.X."/>
            <person name="van de Peer Y."/>
            <person name="Weigel D."/>
            <person name="Grigoriev I.V."/>
        </authorList>
    </citation>
    <scope>NUCLEOTIDE SEQUENCE</scope>
    <source>
        <strain evidence="2">Nigerian</strain>
    </source>
</reference>
<dbReference type="EMBL" id="KV460549">
    <property type="protein sequence ID" value="OCA16904.1"/>
    <property type="molecule type" value="Genomic_DNA"/>
</dbReference>
<protein>
    <submittedName>
        <fullName evidence="2">Uncharacterized protein</fullName>
    </submittedName>
</protein>
<reference evidence="2" key="2">
    <citation type="journal article" date="2010" name="Science">
        <title>The genome of the Western clawed frog Xenopus tropicalis.</title>
        <authorList>
            <person name="Hellsten U."/>
            <person name="Harland R.M."/>
            <person name="Gilchrist M.J."/>
            <person name="Hendrix D."/>
            <person name="Jurka J."/>
            <person name="Kapitonov V."/>
            <person name="Ovcharenko I."/>
            <person name="Putnam N.H."/>
            <person name="Shu S."/>
            <person name="Taher L."/>
            <person name="Blitz I.L."/>
            <person name="Blumberg B."/>
            <person name="Dichmann D.S."/>
            <person name="Dubchak I."/>
            <person name="Amaya E."/>
            <person name="Detter J.C."/>
            <person name="Fletcher R."/>
            <person name="Gerhard D.S."/>
            <person name="Goodstein D."/>
            <person name="Graves T."/>
            <person name="Grigoriev I.V."/>
            <person name="Grimwood J."/>
            <person name="Kawashima T."/>
            <person name="Lindquist E."/>
            <person name="Lucas S.M."/>
            <person name="Mead P.E."/>
            <person name="Mitros T."/>
            <person name="Ogino H."/>
            <person name="Ohta Y."/>
            <person name="Poliakov A.V."/>
            <person name="Pollet N."/>
            <person name="Robert J."/>
            <person name="Salamov A."/>
            <person name="Sater A.K."/>
            <person name="Schmutz J."/>
            <person name="Terry A."/>
            <person name="Vize P.D."/>
            <person name="Warren W.C."/>
            <person name="Wells D."/>
            <person name="Wills A."/>
            <person name="Wilson R.K."/>
            <person name="Zimmerman L.B."/>
            <person name="Zorn A.M."/>
            <person name="Grainger R."/>
            <person name="Grammer T."/>
            <person name="Khokha M.K."/>
            <person name="Richardson P.M."/>
            <person name="Rokhsar D.S."/>
        </authorList>
    </citation>
    <scope>NUCLEOTIDE SEQUENCE [LARGE SCALE GENOMIC DNA]</scope>
    <source>
        <strain evidence="2">Nigerian</strain>
    </source>
</reference>
<organism evidence="2">
    <name type="scientific">Xenopus tropicalis</name>
    <name type="common">Western clawed frog</name>
    <name type="synonym">Silurana tropicalis</name>
    <dbReference type="NCBI Taxonomy" id="8364"/>
    <lineage>
        <taxon>Eukaryota</taxon>
        <taxon>Metazoa</taxon>
        <taxon>Chordata</taxon>
        <taxon>Craniata</taxon>
        <taxon>Vertebrata</taxon>
        <taxon>Euteleostomi</taxon>
        <taxon>Amphibia</taxon>
        <taxon>Batrachia</taxon>
        <taxon>Anura</taxon>
        <taxon>Pipoidea</taxon>
        <taxon>Pipidae</taxon>
        <taxon>Xenopodinae</taxon>
        <taxon>Xenopus</taxon>
        <taxon>Silurana</taxon>
    </lineage>
</organism>
<feature type="region of interest" description="Disordered" evidence="1">
    <location>
        <begin position="220"/>
        <end position="250"/>
    </location>
</feature>
<accession>A0A1B8Y1V5</accession>
<sequence>MELPCCLPAGFIASDRLPALAAVELSASLPCNTTSCRRTVSHCPATPPAAVELSLTALQHHQLPCRRTVSHCPATPPAANCLSLPCITTSCCRTVSHCPATPPAAVELSLTAPQHHQLPCRRTVSHCPATPPAAVELSASLPCNTTSCRRTVCLTALQHHQLPCRRTVSHCPATPPAANCLSLPRNTTSCRRTVSHCPATPPAAVELSLTALQHHQLPTFGDSASAPLSSRHLPLPPDSSSIDKTDPVNQHRSTVGDLGTLFCSLCSLWLNEEWHFASRGPPLIHWSPSPNALQNCLPHCPATPPAAVELSASLPCNTTSCRRTFSHCPATPPAAVELSASLPCNTTSCQTRESLSAISRNRPAASAIPPATYIVADGMAGEGNSGRLVAREQGVLPQATNLPDAPESGTVAHSSNVQGDVGLVCVLTHGNPYIIYMLFDGCIYSLHAMMGNGGGDARNDLCEQNLQPVGPVLTDGVKGNAEFSEYLQCSPVYKTIYWKEGAQIGVSAGATGCSR</sequence>
<evidence type="ECO:0000313" key="2">
    <source>
        <dbReference type="EMBL" id="OCA16904.1"/>
    </source>
</evidence>
<name>A0A1B8Y1V5_XENTR</name>
<gene>
    <name evidence="2" type="ORF">XENTR_v90027744mg</name>
</gene>
<dbReference type="AlphaFoldDB" id="A0A1B8Y1V5"/>